<proteinExistence type="predicted"/>
<feature type="transmembrane region" description="Helical" evidence="7">
    <location>
        <begin position="88"/>
        <end position="110"/>
    </location>
</feature>
<dbReference type="OrthoDB" id="3949537at2"/>
<dbReference type="EMBL" id="VDFR01000027">
    <property type="protein sequence ID" value="TNC49257.1"/>
    <property type="molecule type" value="Genomic_DNA"/>
</dbReference>
<dbReference type="AlphaFoldDB" id="A0A5C4MYR1"/>
<evidence type="ECO:0000256" key="4">
    <source>
        <dbReference type="ARBA" id="ARBA00022989"/>
    </source>
</evidence>
<comment type="caution">
    <text evidence="10">The sequence shown here is derived from an EMBL/GenBank/DDBJ whole genome shotgun (WGS) entry which is preliminary data.</text>
</comment>
<feature type="region of interest" description="Disordered" evidence="6">
    <location>
        <begin position="512"/>
        <end position="563"/>
    </location>
</feature>
<feature type="transmembrane region" description="Helical" evidence="7">
    <location>
        <begin position="460"/>
        <end position="480"/>
    </location>
</feature>
<evidence type="ECO:0000313" key="11">
    <source>
        <dbReference type="Proteomes" id="UP000306740"/>
    </source>
</evidence>
<dbReference type="Pfam" id="PF05140">
    <property type="entry name" value="ResB"/>
    <property type="match status" value="1"/>
</dbReference>
<evidence type="ECO:0000256" key="3">
    <source>
        <dbReference type="ARBA" id="ARBA00022748"/>
    </source>
</evidence>
<dbReference type="Proteomes" id="UP000306740">
    <property type="component" value="Unassembled WGS sequence"/>
</dbReference>
<dbReference type="GO" id="GO:0016020">
    <property type="term" value="C:membrane"/>
    <property type="evidence" value="ECO:0007669"/>
    <property type="project" value="UniProtKB-SubCell"/>
</dbReference>
<reference evidence="10 11" key="1">
    <citation type="submission" date="2019-05" db="EMBL/GenBank/DDBJ databases">
        <title>Mumia sp. nov., isolated from the intestinal contents of plateau pika (Ochotona curzoniae) in the Qinghai-Tibet plateau of China.</title>
        <authorList>
            <person name="Tian Z."/>
        </authorList>
    </citation>
    <scope>NUCLEOTIDE SEQUENCE [LARGE SCALE GENOMIC DNA]</scope>
    <source>
        <strain evidence="11">527</strain>
        <strain evidence="10">Z527</strain>
    </source>
</reference>
<protein>
    <submittedName>
        <fullName evidence="10">Cytochrome c biogenesis protein ResB</fullName>
    </submittedName>
</protein>
<sequence>MADKFRGPKGAGVAPALSTVSTLRWAWRQLTSMRTALFLLLLLALAAVPGSIVPQRSVDPRAVAAYFERHPDLAPVLDKLGAFHVYTSVWFSAIYLLLMASLVGCIIPRVGVYARALRARPPKAPRNLSRLPASTSYETTADVEKVLADAAKSLGLARKDTVTETDDSGTVVAGEVRAERGYLRELGNLVFHISLVVVLVGVASMSLLGYRGNAIVAEGGGYSNTLTQFDEFTAGGLFDTDDLPPFSMTLDDFDARFELDGPQRGAPRSFVARGTVTDKPGDEPRPYELKVNHPLRVDGASVYLVGQGYAPVVRVTDGDGRVVFEDAVPFLPADPTYTSNGVVKVPDARPTQLGFQGFFLPTAVATGEEEIPGSAHPAAANPLLGLFAYYGDLGLDDGEAQSVYVLDKDELTQFMGDDGKPLRLMLTPGESVSLPDGKGSIEFVELRQFARFQFSAQPGVMVPLWGVSIGAIGLVLSLMIRPRRTWVRARRREDGTTVVEVAALDRVPRSDVEQSVDDLAGRLKDRTGHTGSGYDTASEPASSPVAVATEDVPTKAAASEDEA</sequence>
<accession>A0A5C4MYR1</accession>
<evidence type="ECO:0000256" key="2">
    <source>
        <dbReference type="ARBA" id="ARBA00022692"/>
    </source>
</evidence>
<keyword evidence="2 7" id="KW-0812">Transmembrane</keyword>
<evidence type="ECO:0000313" key="9">
    <source>
        <dbReference type="EMBL" id="TNC40999.1"/>
    </source>
</evidence>
<comment type="subcellular location">
    <subcellularLocation>
        <location evidence="1">Membrane</location>
        <topology evidence="1">Multi-pass membrane protein</topology>
    </subcellularLocation>
</comment>
<keyword evidence="3" id="KW-0201">Cytochrome c-type biogenesis</keyword>
<evidence type="ECO:0000256" key="6">
    <source>
        <dbReference type="SAM" id="MobiDB-lite"/>
    </source>
</evidence>
<dbReference type="PANTHER" id="PTHR31566">
    <property type="entry name" value="CYTOCHROME C BIOGENESIS PROTEIN CCS1, CHLOROPLASTIC"/>
    <property type="match status" value="1"/>
</dbReference>
<keyword evidence="4 7" id="KW-1133">Transmembrane helix</keyword>
<name>A0A5C4MYR1_9ACTN</name>
<dbReference type="InterPro" id="IPR023494">
    <property type="entry name" value="Cyt_c_bgen_Ccs1/CcsB/ResB"/>
</dbReference>
<dbReference type="GO" id="GO:0017004">
    <property type="term" value="P:cytochrome complex assembly"/>
    <property type="evidence" value="ECO:0007669"/>
    <property type="project" value="UniProtKB-KW"/>
</dbReference>
<dbReference type="RefSeq" id="WP_139084669.1">
    <property type="nucleotide sequence ID" value="NZ_VDFR01000027.1"/>
</dbReference>
<organism evidence="10 11">
    <name type="scientific">Mumia zhuanghuii</name>
    <dbReference type="NCBI Taxonomy" id="2585211"/>
    <lineage>
        <taxon>Bacteria</taxon>
        <taxon>Bacillati</taxon>
        <taxon>Actinomycetota</taxon>
        <taxon>Actinomycetes</taxon>
        <taxon>Propionibacteriales</taxon>
        <taxon>Nocardioidaceae</taxon>
        <taxon>Mumia</taxon>
    </lineage>
</organism>
<evidence type="ECO:0000313" key="10">
    <source>
        <dbReference type="EMBL" id="TNC49257.1"/>
    </source>
</evidence>
<evidence type="ECO:0000259" key="8">
    <source>
        <dbReference type="Pfam" id="PF05140"/>
    </source>
</evidence>
<evidence type="ECO:0000256" key="7">
    <source>
        <dbReference type="SAM" id="Phobius"/>
    </source>
</evidence>
<feature type="domain" description="ResB-like" evidence="8">
    <location>
        <begin position="33"/>
        <end position="516"/>
    </location>
</feature>
<gene>
    <name evidence="10" type="ORF">FHE65_05930</name>
    <name evidence="9" type="ORF">FHE65_22725</name>
</gene>
<dbReference type="EMBL" id="VDFR01000107">
    <property type="protein sequence ID" value="TNC40999.1"/>
    <property type="molecule type" value="Genomic_DNA"/>
</dbReference>
<evidence type="ECO:0000256" key="1">
    <source>
        <dbReference type="ARBA" id="ARBA00004141"/>
    </source>
</evidence>
<dbReference type="InterPro" id="IPR007816">
    <property type="entry name" value="ResB-like_domain"/>
</dbReference>
<feature type="transmembrane region" description="Helical" evidence="7">
    <location>
        <begin position="189"/>
        <end position="210"/>
    </location>
</feature>
<evidence type="ECO:0000256" key="5">
    <source>
        <dbReference type="ARBA" id="ARBA00023136"/>
    </source>
</evidence>
<feature type="compositionally biased region" description="Low complexity" evidence="6">
    <location>
        <begin position="537"/>
        <end position="548"/>
    </location>
</feature>
<dbReference type="PANTHER" id="PTHR31566:SF0">
    <property type="entry name" value="CYTOCHROME C BIOGENESIS PROTEIN CCS1, CHLOROPLASTIC"/>
    <property type="match status" value="1"/>
</dbReference>
<feature type="compositionally biased region" description="Basic and acidic residues" evidence="6">
    <location>
        <begin position="519"/>
        <end position="528"/>
    </location>
</feature>
<keyword evidence="5 7" id="KW-0472">Membrane</keyword>